<proteinExistence type="predicted"/>
<evidence type="ECO:0000313" key="3">
    <source>
        <dbReference type="Proteomes" id="UP001179121"/>
    </source>
</evidence>
<sequence length="209" mass="21703">MTRRGCRTLVAGLMLVSLGCAGGVTVDVHGRGTQPIPPHITFAVIPTGEVEHDPAFPTYARLVARKLAERDYRETDAKVAKLGVYLAYGVTEQAATAPSSAGGPPLGSPAGTGGGVGYGTAVSPSASAGFSRYVAQVVLIAADLTQSRATGSVVELWRGNAQTTGPSKDLQALAPLLIEGAFRHFGDTTATTVQHTFGEEEVRKLRATR</sequence>
<reference evidence="2" key="1">
    <citation type="submission" date="2022-10" db="EMBL/GenBank/DDBJ databases">
        <authorList>
            <person name="Koch H."/>
        </authorList>
    </citation>
    <scope>NUCLEOTIDE SEQUENCE</scope>
    <source>
        <strain evidence="2">DNF</strain>
    </source>
</reference>
<dbReference type="Proteomes" id="UP001179121">
    <property type="component" value="Chromosome"/>
</dbReference>
<feature type="chain" id="PRO_5041716559" description="DUF4136 domain-containing protein" evidence="1">
    <location>
        <begin position="22"/>
        <end position="209"/>
    </location>
</feature>
<protein>
    <recommendedName>
        <fullName evidence="4">DUF4136 domain-containing protein</fullName>
    </recommendedName>
</protein>
<dbReference type="EMBL" id="OX365700">
    <property type="protein sequence ID" value="CAI4030307.1"/>
    <property type="molecule type" value="Genomic_DNA"/>
</dbReference>
<keyword evidence="1" id="KW-0732">Signal</keyword>
<evidence type="ECO:0000256" key="1">
    <source>
        <dbReference type="SAM" id="SignalP"/>
    </source>
</evidence>
<dbReference type="RefSeq" id="WP_289267300.1">
    <property type="nucleotide sequence ID" value="NZ_OX365700.1"/>
</dbReference>
<evidence type="ECO:0008006" key="4">
    <source>
        <dbReference type="Google" id="ProtNLM"/>
    </source>
</evidence>
<dbReference type="AlphaFoldDB" id="A0AA86T4P3"/>
<dbReference type="PROSITE" id="PS51257">
    <property type="entry name" value="PROKAR_LIPOPROTEIN"/>
    <property type="match status" value="1"/>
</dbReference>
<dbReference type="KEGG" id="nti:DNFV4_00735"/>
<accession>A0AA86T4P3</accession>
<evidence type="ECO:0000313" key="2">
    <source>
        <dbReference type="EMBL" id="CAI4030307.1"/>
    </source>
</evidence>
<feature type="signal peptide" evidence="1">
    <location>
        <begin position="1"/>
        <end position="21"/>
    </location>
</feature>
<organism evidence="2 3">
    <name type="scientific">Nitrospira tepida</name>
    <dbReference type="NCBI Taxonomy" id="2973512"/>
    <lineage>
        <taxon>Bacteria</taxon>
        <taxon>Pseudomonadati</taxon>
        <taxon>Nitrospirota</taxon>
        <taxon>Nitrospiria</taxon>
        <taxon>Nitrospirales</taxon>
        <taxon>Nitrospiraceae</taxon>
        <taxon>Nitrospira</taxon>
    </lineage>
</organism>
<keyword evidence="3" id="KW-1185">Reference proteome</keyword>
<name>A0AA86T4P3_9BACT</name>
<gene>
    <name evidence="2" type="ORF">DNFV4_00735</name>
</gene>